<organism evidence="4">
    <name type="scientific">marine metagenome</name>
    <dbReference type="NCBI Taxonomy" id="408172"/>
    <lineage>
        <taxon>unclassified sequences</taxon>
        <taxon>metagenomes</taxon>
        <taxon>ecological metagenomes</taxon>
    </lineage>
</organism>
<proteinExistence type="inferred from homology"/>
<name>A0A382X3F5_9ZZZZ</name>
<dbReference type="GO" id="GO:0006412">
    <property type="term" value="P:translation"/>
    <property type="evidence" value="ECO:0007669"/>
    <property type="project" value="InterPro"/>
</dbReference>
<dbReference type="SUPFAM" id="SSF46561">
    <property type="entry name" value="Ribosomal protein L29 (L29p)"/>
    <property type="match status" value="1"/>
</dbReference>
<protein>
    <recommendedName>
        <fullName evidence="5">50S ribosomal protein L29</fullName>
    </recommendedName>
</protein>
<evidence type="ECO:0008006" key="5">
    <source>
        <dbReference type="Google" id="ProtNLM"/>
    </source>
</evidence>
<comment type="similarity">
    <text evidence="1">Belongs to the universal ribosomal protein uL29 family.</text>
</comment>
<evidence type="ECO:0000313" key="4">
    <source>
        <dbReference type="EMBL" id="SVD65642.1"/>
    </source>
</evidence>
<evidence type="ECO:0000256" key="1">
    <source>
        <dbReference type="ARBA" id="ARBA00009254"/>
    </source>
</evidence>
<keyword evidence="3" id="KW-0687">Ribonucleoprotein</keyword>
<gene>
    <name evidence="4" type="ORF">METZ01_LOCUS418496</name>
</gene>
<accession>A0A382X3F5</accession>
<keyword evidence="2" id="KW-0689">Ribosomal protein</keyword>
<sequence length="72" mass="8497">MTKVAELRELPSEQLEERVRDLDDQVFRLRLQKSMGQAEAANKMKDIRRDRARAKTLLREREIEAMRVEANG</sequence>
<dbReference type="InterPro" id="IPR001854">
    <property type="entry name" value="Ribosomal_uL29"/>
</dbReference>
<dbReference type="NCBIfam" id="TIGR00012">
    <property type="entry name" value="L29"/>
    <property type="match status" value="1"/>
</dbReference>
<dbReference type="Pfam" id="PF00831">
    <property type="entry name" value="Ribosomal_L29"/>
    <property type="match status" value="1"/>
</dbReference>
<reference evidence="4" key="1">
    <citation type="submission" date="2018-05" db="EMBL/GenBank/DDBJ databases">
        <authorList>
            <person name="Lanie J.A."/>
            <person name="Ng W.-L."/>
            <person name="Kazmierczak K.M."/>
            <person name="Andrzejewski T.M."/>
            <person name="Davidsen T.M."/>
            <person name="Wayne K.J."/>
            <person name="Tettelin H."/>
            <person name="Glass J.I."/>
            <person name="Rusch D."/>
            <person name="Podicherti R."/>
            <person name="Tsui H.-C.T."/>
            <person name="Winkler M.E."/>
        </authorList>
    </citation>
    <scope>NUCLEOTIDE SEQUENCE</scope>
</reference>
<dbReference type="GO" id="GO:0005840">
    <property type="term" value="C:ribosome"/>
    <property type="evidence" value="ECO:0007669"/>
    <property type="project" value="UniProtKB-KW"/>
</dbReference>
<dbReference type="EMBL" id="UINC01164674">
    <property type="protein sequence ID" value="SVD65642.1"/>
    <property type="molecule type" value="Genomic_DNA"/>
</dbReference>
<evidence type="ECO:0000256" key="2">
    <source>
        <dbReference type="ARBA" id="ARBA00022980"/>
    </source>
</evidence>
<evidence type="ECO:0000256" key="3">
    <source>
        <dbReference type="ARBA" id="ARBA00023274"/>
    </source>
</evidence>
<dbReference type="HAMAP" id="MF_00374">
    <property type="entry name" value="Ribosomal_uL29"/>
    <property type="match status" value="1"/>
</dbReference>
<dbReference type="InterPro" id="IPR036049">
    <property type="entry name" value="Ribosomal_uL29_sf"/>
</dbReference>
<dbReference type="Gene3D" id="1.10.287.310">
    <property type="match status" value="1"/>
</dbReference>
<dbReference type="AlphaFoldDB" id="A0A382X3F5"/>
<dbReference type="GO" id="GO:0003735">
    <property type="term" value="F:structural constituent of ribosome"/>
    <property type="evidence" value="ECO:0007669"/>
    <property type="project" value="InterPro"/>
</dbReference>
<dbReference type="GO" id="GO:1990904">
    <property type="term" value="C:ribonucleoprotein complex"/>
    <property type="evidence" value="ECO:0007669"/>
    <property type="project" value="UniProtKB-KW"/>
</dbReference>